<organism evidence="1 2">
    <name type="scientific">Mycteria americana</name>
    <name type="common">Wood stork</name>
    <dbReference type="NCBI Taxonomy" id="33587"/>
    <lineage>
        <taxon>Eukaryota</taxon>
        <taxon>Metazoa</taxon>
        <taxon>Chordata</taxon>
        <taxon>Craniata</taxon>
        <taxon>Vertebrata</taxon>
        <taxon>Euteleostomi</taxon>
        <taxon>Archelosauria</taxon>
        <taxon>Archosauria</taxon>
        <taxon>Dinosauria</taxon>
        <taxon>Saurischia</taxon>
        <taxon>Theropoda</taxon>
        <taxon>Coelurosauria</taxon>
        <taxon>Aves</taxon>
        <taxon>Neognathae</taxon>
        <taxon>Neoaves</taxon>
        <taxon>Aequornithes</taxon>
        <taxon>Ciconiiformes</taxon>
        <taxon>Ciconiidae</taxon>
        <taxon>Mycteria</taxon>
    </lineage>
</organism>
<evidence type="ECO:0000313" key="2">
    <source>
        <dbReference type="Proteomes" id="UP001333110"/>
    </source>
</evidence>
<proteinExistence type="predicted"/>
<gene>
    <name evidence="1" type="ORF">QYF61_016931</name>
</gene>
<dbReference type="InterPro" id="IPR036420">
    <property type="entry name" value="BRCT_dom_sf"/>
</dbReference>
<name>A0AAN7NES1_MYCAM</name>
<accession>A0AAN7NES1</accession>
<keyword evidence="2" id="KW-1185">Reference proteome</keyword>
<dbReference type="EMBL" id="JAUNZN010000003">
    <property type="protein sequence ID" value="KAK4824625.1"/>
    <property type="molecule type" value="Genomic_DNA"/>
</dbReference>
<comment type="caution">
    <text evidence="1">The sequence shown here is derived from an EMBL/GenBank/DDBJ whole genome shotgun (WGS) entry which is preliminary data.</text>
</comment>
<dbReference type="Gene3D" id="3.40.50.10190">
    <property type="entry name" value="BRCT domain"/>
    <property type="match status" value="1"/>
</dbReference>
<sequence length="99" mass="11301">MEPVLKGISAFVEVWSSNRTENYSKTFEQQLLDMGAKMSSLCTSAGFKNFEQARDPCSLQRWTFGYMEKSKEDGCKNSFCTLGGEVSTHEYNECDPFQR</sequence>
<evidence type="ECO:0000313" key="1">
    <source>
        <dbReference type="EMBL" id="KAK4824625.1"/>
    </source>
</evidence>
<protein>
    <submittedName>
        <fullName evidence="1">Uncharacterized protein</fullName>
    </submittedName>
</protein>
<dbReference type="Proteomes" id="UP001333110">
    <property type="component" value="Unassembled WGS sequence"/>
</dbReference>
<dbReference type="AlphaFoldDB" id="A0AAN7NES1"/>
<reference evidence="1 2" key="1">
    <citation type="journal article" date="2023" name="J. Hered.">
        <title>Chromosome-level genome of the wood stork (Mycteria americana) provides insight into avian chromosome evolution.</title>
        <authorList>
            <person name="Flamio R. Jr."/>
            <person name="Ramstad K.M."/>
        </authorList>
    </citation>
    <scope>NUCLEOTIDE SEQUENCE [LARGE SCALE GENOMIC DNA]</scope>
    <source>
        <strain evidence="1">JAX WOST 10</strain>
    </source>
</reference>